<evidence type="ECO:0000256" key="1">
    <source>
        <dbReference type="ARBA" id="ARBA00022490"/>
    </source>
</evidence>
<dbReference type="GO" id="GO:0016779">
    <property type="term" value="F:nucleotidyltransferase activity"/>
    <property type="evidence" value="ECO:0007669"/>
    <property type="project" value="UniProtKB-UniRule"/>
</dbReference>
<dbReference type="Gene3D" id="3.40.50.620">
    <property type="entry name" value="HUPs"/>
    <property type="match status" value="1"/>
</dbReference>
<gene>
    <name evidence="3" type="primary">NCS2</name>
    <name evidence="3" type="synonym">CTU2</name>
    <name evidence="4" type="ORF">NKR19_g9624</name>
</gene>
<keyword evidence="1 3" id="KW-0963">Cytoplasm</keyword>
<comment type="caution">
    <text evidence="4">The sequence shown here is derived from an EMBL/GenBank/DDBJ whole genome shotgun (WGS) entry which is preliminary data.</text>
</comment>
<keyword evidence="5" id="KW-1185">Reference proteome</keyword>
<evidence type="ECO:0000256" key="2">
    <source>
        <dbReference type="ARBA" id="ARBA00022694"/>
    </source>
</evidence>
<comment type="subcellular location">
    <subcellularLocation>
        <location evidence="3">Cytoplasm</location>
    </subcellularLocation>
</comment>
<dbReference type="InterPro" id="IPR014729">
    <property type="entry name" value="Rossmann-like_a/b/a_fold"/>
</dbReference>
<dbReference type="GO" id="GO:0032447">
    <property type="term" value="P:protein urmylation"/>
    <property type="evidence" value="ECO:0007669"/>
    <property type="project" value="UniProtKB-UniRule"/>
</dbReference>
<evidence type="ECO:0000313" key="4">
    <source>
        <dbReference type="EMBL" id="KAJ9131133.1"/>
    </source>
</evidence>
<comment type="function">
    <text evidence="3">Plays a central role in 2-thiolation of mcm(5)S(2)U at tRNA wobble positions of tRNA(Lys), tRNA(Glu) and tRNA(Gln). May act by forming a heterodimer with NCS6 that ligates sulfur from thiocarboxylated URM1 onto the uridine of tRNAs at wobble position. Prior mcm(5) tRNA modification by the elongator complex is required for 2-thiolation. May also be involved in protein urmylation.</text>
</comment>
<dbReference type="PANTHER" id="PTHR20882">
    <property type="entry name" value="CYTOPLASMIC TRNA 2-THIOLATION PROTEIN 2"/>
    <property type="match status" value="1"/>
</dbReference>
<sequence>MVTKEEAGLQPLERPCKKCNKQEATQISRTEPVCRDCFTQYIYSKCVRQIGIVGKETQPPQGAPPIPRRYVLGLSLGTSSTVLLHIVNSYVDAILSKGRRSPFDLDVICIDTSISDYPNEQLQRTAETYRQHYPRLNVEVIPLTAVLGIPSIDWTSLPTLKQDAASPDQLRDLFSRLPSATSRADILRLFTRHLLIHTALARGCQAVLFGHSTTTLGALTLAETAKGRGFSLPWQINDGVLPVGDFSSRDRDPTAATPTKQTIRVHYPLREIYRKELDTYAALTDPPLAEIIPPEEAVDRAGSVVSHRDLSIDEVMVRYFADVEENYPSIVANVVRTTAKLSRLDAEERCGVCGMTLDETGDERWKGEIGEGGGGGDGAGRSGLCYGCERSVHG</sequence>
<comment type="pathway">
    <text evidence="3">tRNA modification; 5-methoxycarbonylmethyl-2-thiouridine-tRNA biosynthesis.</text>
</comment>
<organism evidence="4 5">
    <name type="scientific">Coniochaeta hoffmannii</name>
    <dbReference type="NCBI Taxonomy" id="91930"/>
    <lineage>
        <taxon>Eukaryota</taxon>
        <taxon>Fungi</taxon>
        <taxon>Dikarya</taxon>
        <taxon>Ascomycota</taxon>
        <taxon>Pezizomycotina</taxon>
        <taxon>Sordariomycetes</taxon>
        <taxon>Sordariomycetidae</taxon>
        <taxon>Coniochaetales</taxon>
        <taxon>Coniochaetaceae</taxon>
        <taxon>Coniochaeta</taxon>
    </lineage>
</organism>
<dbReference type="AlphaFoldDB" id="A0AA38R2F7"/>
<reference evidence="4" key="1">
    <citation type="submission" date="2022-07" db="EMBL/GenBank/DDBJ databases">
        <title>Fungi with potential for degradation of polypropylene.</title>
        <authorList>
            <person name="Gostincar C."/>
        </authorList>
    </citation>
    <scope>NUCLEOTIDE SEQUENCE</scope>
    <source>
        <strain evidence="4">EXF-13287</strain>
    </source>
</reference>
<dbReference type="GO" id="GO:0005829">
    <property type="term" value="C:cytosol"/>
    <property type="evidence" value="ECO:0007669"/>
    <property type="project" value="TreeGrafter"/>
</dbReference>
<protein>
    <recommendedName>
        <fullName evidence="3">Cytoplasmic tRNA 2-thiolation protein 2</fullName>
    </recommendedName>
</protein>
<evidence type="ECO:0000313" key="5">
    <source>
        <dbReference type="Proteomes" id="UP001174691"/>
    </source>
</evidence>
<dbReference type="HAMAP" id="MF_03054">
    <property type="entry name" value="CTU2"/>
    <property type="match status" value="1"/>
</dbReference>
<dbReference type="GO" id="GO:0000049">
    <property type="term" value="F:tRNA binding"/>
    <property type="evidence" value="ECO:0007669"/>
    <property type="project" value="InterPro"/>
</dbReference>
<comment type="similarity">
    <text evidence="3">Belongs to the CTU2/NCS2 family.</text>
</comment>
<dbReference type="PANTHER" id="PTHR20882:SF14">
    <property type="entry name" value="CYTOPLASMIC TRNA 2-THIOLATION PROTEIN 2"/>
    <property type="match status" value="1"/>
</dbReference>
<dbReference type="EMBL" id="JANBVN010000244">
    <property type="protein sequence ID" value="KAJ9131133.1"/>
    <property type="molecule type" value="Genomic_DNA"/>
</dbReference>
<dbReference type="GO" id="GO:0016783">
    <property type="term" value="F:sulfurtransferase activity"/>
    <property type="evidence" value="ECO:0007669"/>
    <property type="project" value="TreeGrafter"/>
</dbReference>
<name>A0AA38R2F7_9PEZI</name>
<proteinExistence type="inferred from homology"/>
<keyword evidence="2 3" id="KW-0819">tRNA processing</keyword>
<dbReference type="GO" id="GO:0002143">
    <property type="term" value="P:tRNA wobble position uridine thiolation"/>
    <property type="evidence" value="ECO:0007669"/>
    <property type="project" value="TreeGrafter"/>
</dbReference>
<evidence type="ECO:0000256" key="3">
    <source>
        <dbReference type="HAMAP-Rule" id="MF_03054"/>
    </source>
</evidence>
<dbReference type="Pfam" id="PF10288">
    <property type="entry name" value="CTU2"/>
    <property type="match status" value="1"/>
</dbReference>
<dbReference type="Proteomes" id="UP001174691">
    <property type="component" value="Unassembled WGS sequence"/>
</dbReference>
<dbReference type="InterPro" id="IPR019407">
    <property type="entry name" value="CTU2"/>
</dbReference>
<accession>A0AA38R2F7</accession>
<dbReference type="SUPFAM" id="SSF52402">
    <property type="entry name" value="Adenine nucleotide alpha hydrolases-like"/>
    <property type="match status" value="1"/>
</dbReference>